<feature type="domain" description="U-box" evidence="6">
    <location>
        <begin position="28"/>
        <end position="102"/>
    </location>
</feature>
<organism evidence="7 8">
    <name type="scientific">Physcomitrium patens</name>
    <name type="common">Spreading-leaved earth moss</name>
    <name type="synonym">Physcomitrella patens</name>
    <dbReference type="NCBI Taxonomy" id="3218"/>
    <lineage>
        <taxon>Eukaryota</taxon>
        <taxon>Viridiplantae</taxon>
        <taxon>Streptophyta</taxon>
        <taxon>Embryophyta</taxon>
        <taxon>Bryophyta</taxon>
        <taxon>Bryophytina</taxon>
        <taxon>Bryopsida</taxon>
        <taxon>Funariidae</taxon>
        <taxon>Funariales</taxon>
        <taxon>Funariaceae</taxon>
        <taxon>Physcomitrium</taxon>
    </lineage>
</organism>
<dbReference type="InterPro" id="IPR058678">
    <property type="entry name" value="ARM_PUB"/>
</dbReference>
<dbReference type="GO" id="GO:0061630">
    <property type="term" value="F:ubiquitin protein ligase activity"/>
    <property type="evidence" value="ECO:0007669"/>
    <property type="project" value="UniProtKB-EC"/>
</dbReference>
<dbReference type="CDD" id="cd16664">
    <property type="entry name" value="RING-Ubox_PUB"/>
    <property type="match status" value="1"/>
</dbReference>
<protein>
    <recommendedName>
        <fullName evidence="3">RING-type E3 ubiquitin transferase</fullName>
        <ecNumber evidence="3">2.3.2.27</ecNumber>
    </recommendedName>
</protein>
<evidence type="ECO:0000313" key="8">
    <source>
        <dbReference type="Proteomes" id="UP000006727"/>
    </source>
</evidence>
<dbReference type="EnsemblPlants" id="Pp3c3_24250V3.2">
    <property type="protein sequence ID" value="Pp3c3_24250V3.2"/>
    <property type="gene ID" value="Pp3c3_24250"/>
</dbReference>
<dbReference type="InterPro" id="IPR013083">
    <property type="entry name" value="Znf_RING/FYVE/PHD"/>
</dbReference>
<dbReference type="EnsemblPlants" id="Pp3c3_24250V3.3">
    <property type="protein sequence ID" value="Pp3c3_24250V3.3"/>
    <property type="gene ID" value="Pp3c3_24250"/>
</dbReference>
<dbReference type="AlphaFoldDB" id="A0A7I4DI60"/>
<dbReference type="EMBL" id="ABEU02000003">
    <property type="status" value="NOT_ANNOTATED_CDS"/>
    <property type="molecule type" value="Genomic_DNA"/>
</dbReference>
<evidence type="ECO:0000256" key="3">
    <source>
        <dbReference type="ARBA" id="ARBA00012483"/>
    </source>
</evidence>
<evidence type="ECO:0000256" key="2">
    <source>
        <dbReference type="ARBA" id="ARBA00004906"/>
    </source>
</evidence>
<evidence type="ECO:0000313" key="7">
    <source>
        <dbReference type="EnsemblPlants" id="Pp3c3_24250V3.3"/>
    </source>
</evidence>
<dbReference type="InterPro" id="IPR045210">
    <property type="entry name" value="RING-Ubox_PUB"/>
</dbReference>
<proteinExistence type="predicted"/>
<dbReference type="FunCoup" id="A0A7I4DI60">
    <property type="interactions" value="146"/>
</dbReference>
<dbReference type="InterPro" id="IPR003613">
    <property type="entry name" value="Ubox_domain"/>
</dbReference>
<dbReference type="Gramene" id="Pp3c3_24250V3.3">
    <property type="protein sequence ID" value="Pp3c3_24250V3.3"/>
    <property type="gene ID" value="Pp3c3_24250"/>
</dbReference>
<dbReference type="GO" id="GO:0016567">
    <property type="term" value="P:protein ubiquitination"/>
    <property type="evidence" value="ECO:0007669"/>
    <property type="project" value="UniProtKB-UniPathway"/>
</dbReference>
<dbReference type="PROSITE" id="PS51698">
    <property type="entry name" value="U_BOX"/>
    <property type="match status" value="1"/>
</dbReference>
<dbReference type="InterPro" id="IPR011989">
    <property type="entry name" value="ARM-like"/>
</dbReference>
<dbReference type="PANTHER" id="PTHR22849:SF164">
    <property type="entry name" value="U-BOX DOMAIN-CONTAINING PROTEIN"/>
    <property type="match status" value="1"/>
</dbReference>
<reference evidence="7 8" key="2">
    <citation type="journal article" date="2018" name="Plant J.">
        <title>The Physcomitrella patens chromosome-scale assembly reveals moss genome structure and evolution.</title>
        <authorList>
            <person name="Lang D."/>
            <person name="Ullrich K.K."/>
            <person name="Murat F."/>
            <person name="Fuchs J."/>
            <person name="Jenkins J."/>
            <person name="Haas F.B."/>
            <person name="Piednoel M."/>
            <person name="Gundlach H."/>
            <person name="Van Bel M."/>
            <person name="Meyberg R."/>
            <person name="Vives C."/>
            <person name="Morata J."/>
            <person name="Symeonidi A."/>
            <person name="Hiss M."/>
            <person name="Muchero W."/>
            <person name="Kamisugi Y."/>
            <person name="Saleh O."/>
            <person name="Blanc G."/>
            <person name="Decker E.L."/>
            <person name="van Gessel N."/>
            <person name="Grimwood J."/>
            <person name="Hayes R.D."/>
            <person name="Graham S.W."/>
            <person name="Gunter L.E."/>
            <person name="McDaniel S.F."/>
            <person name="Hoernstein S.N.W."/>
            <person name="Larsson A."/>
            <person name="Li F.W."/>
            <person name="Perroud P.F."/>
            <person name="Phillips J."/>
            <person name="Ranjan P."/>
            <person name="Rokshar D.S."/>
            <person name="Rothfels C.J."/>
            <person name="Schneider L."/>
            <person name="Shu S."/>
            <person name="Stevenson D.W."/>
            <person name="Thummler F."/>
            <person name="Tillich M."/>
            <person name="Villarreal Aguilar J.C."/>
            <person name="Widiez T."/>
            <person name="Wong G.K."/>
            <person name="Wymore A."/>
            <person name="Zhang Y."/>
            <person name="Zimmer A.D."/>
            <person name="Quatrano R.S."/>
            <person name="Mayer K.F.X."/>
            <person name="Goodstein D."/>
            <person name="Casacuberta J.M."/>
            <person name="Vandepoele K."/>
            <person name="Reski R."/>
            <person name="Cuming A.C."/>
            <person name="Tuskan G.A."/>
            <person name="Maumus F."/>
            <person name="Salse J."/>
            <person name="Schmutz J."/>
            <person name="Rensing S.A."/>
        </authorList>
    </citation>
    <scope>NUCLEOTIDE SEQUENCE [LARGE SCALE GENOMIC DNA]</scope>
    <source>
        <strain evidence="7 8">cv. Gransden 2004</strain>
    </source>
</reference>
<name>A0A7I4DI60_PHYPA</name>
<dbReference type="EC" id="2.3.2.27" evidence="3"/>
<evidence type="ECO:0000256" key="4">
    <source>
        <dbReference type="ARBA" id="ARBA00022679"/>
    </source>
</evidence>
<accession>A0A7I4DI60</accession>
<dbReference type="UniPathway" id="UPA00143"/>
<dbReference type="Gene3D" id="3.30.40.10">
    <property type="entry name" value="Zinc/RING finger domain, C3HC4 (zinc finger)"/>
    <property type="match status" value="1"/>
</dbReference>
<comment type="pathway">
    <text evidence="2">Protein modification; protein ubiquitination.</text>
</comment>
<comment type="catalytic activity">
    <reaction evidence="1">
        <text>S-ubiquitinyl-[E2 ubiquitin-conjugating enzyme]-L-cysteine + [acceptor protein]-L-lysine = [E2 ubiquitin-conjugating enzyme]-L-cysteine + N(6)-ubiquitinyl-[acceptor protein]-L-lysine.</text>
        <dbReference type="EC" id="2.3.2.27"/>
    </reaction>
</comment>
<dbReference type="PANTHER" id="PTHR22849">
    <property type="entry name" value="WDSAM1 PROTEIN"/>
    <property type="match status" value="1"/>
</dbReference>
<dbReference type="InterPro" id="IPR016024">
    <property type="entry name" value="ARM-type_fold"/>
</dbReference>
<dbReference type="Pfam" id="PF25598">
    <property type="entry name" value="ARM_PUB"/>
    <property type="match status" value="1"/>
</dbReference>
<sequence length="514" mass="56638">MGFDMALGSGLHAPERALLTLQVPQQVVVPAFFLCPISLELMRDPVTLSTGMTFDRSSIERWLEFGNNTCPGTNQVLENQELIPNHTLRRLIQNWCVANKAYGVERIPTPKAPLQTEKVKQLLADIGQCETAGYNSLKKLWSLAKESERNRKCIEEIGAVPILAEALAQLGVDMCYSSRCNRDREEACEDVLAIIALMRVGDGDKKALAAPKSLACLAFVLASGSLEAKANAADVIHTLCEEDPHLKIAVGDLPGAIEAFVDLLKENLYPRVVQAGLRCLLSVCLPRRNRVIAIECRALSVLVELLPNTEKRNKDLAFEVLEIMANCAEGREAISNHATAIPMIVKSMLGVSQRVTECAVSTLWVVLSYASNRNVINTALQAGAFTNLLVLLPSECSQRTKQKARDSLKLLNEVWGSYTCRPADESRIVNKRDMRQLRFSTDHTLPEKRPRFSRETTQNFQLLLSRMALQYSSGNVTFRAKSPPAASVTQAVVTSQAACADLNCSEELNFNNLG</sequence>
<reference evidence="7 8" key="1">
    <citation type="journal article" date="2008" name="Science">
        <title>The Physcomitrella genome reveals evolutionary insights into the conquest of land by plants.</title>
        <authorList>
            <person name="Rensing S."/>
            <person name="Lang D."/>
            <person name="Zimmer A."/>
            <person name="Terry A."/>
            <person name="Salamov A."/>
            <person name="Shapiro H."/>
            <person name="Nishiyama T."/>
            <person name="Perroud P.-F."/>
            <person name="Lindquist E."/>
            <person name="Kamisugi Y."/>
            <person name="Tanahashi T."/>
            <person name="Sakakibara K."/>
            <person name="Fujita T."/>
            <person name="Oishi K."/>
            <person name="Shin-I T."/>
            <person name="Kuroki Y."/>
            <person name="Toyoda A."/>
            <person name="Suzuki Y."/>
            <person name="Hashimoto A."/>
            <person name="Yamaguchi K."/>
            <person name="Sugano A."/>
            <person name="Kohara Y."/>
            <person name="Fujiyama A."/>
            <person name="Anterola A."/>
            <person name="Aoki S."/>
            <person name="Ashton N."/>
            <person name="Barbazuk W.B."/>
            <person name="Barker E."/>
            <person name="Bennetzen J."/>
            <person name="Bezanilla M."/>
            <person name="Blankenship R."/>
            <person name="Cho S.H."/>
            <person name="Dutcher S."/>
            <person name="Estelle M."/>
            <person name="Fawcett J.A."/>
            <person name="Gundlach H."/>
            <person name="Hanada K."/>
            <person name="Heyl A."/>
            <person name="Hicks K.A."/>
            <person name="Hugh J."/>
            <person name="Lohr M."/>
            <person name="Mayer K."/>
            <person name="Melkozernov A."/>
            <person name="Murata T."/>
            <person name="Nelson D."/>
            <person name="Pils B."/>
            <person name="Prigge M."/>
            <person name="Reiss B."/>
            <person name="Renner T."/>
            <person name="Rombauts S."/>
            <person name="Rushton P."/>
            <person name="Sanderfoot A."/>
            <person name="Schween G."/>
            <person name="Shiu S.-H."/>
            <person name="Stueber K."/>
            <person name="Theodoulou F.L."/>
            <person name="Tu H."/>
            <person name="Van de Peer Y."/>
            <person name="Verrier P.J."/>
            <person name="Waters E."/>
            <person name="Wood A."/>
            <person name="Yang L."/>
            <person name="Cove D."/>
            <person name="Cuming A."/>
            <person name="Hasebe M."/>
            <person name="Lucas S."/>
            <person name="Mishler D.B."/>
            <person name="Reski R."/>
            <person name="Grigoriev I."/>
            <person name="Quatrano R.S."/>
            <person name="Boore J.L."/>
        </authorList>
    </citation>
    <scope>NUCLEOTIDE SEQUENCE [LARGE SCALE GENOMIC DNA]</scope>
    <source>
        <strain evidence="7 8">cv. Gransden 2004</strain>
    </source>
</reference>
<evidence type="ECO:0000256" key="1">
    <source>
        <dbReference type="ARBA" id="ARBA00000900"/>
    </source>
</evidence>
<dbReference type="SUPFAM" id="SSF48371">
    <property type="entry name" value="ARM repeat"/>
    <property type="match status" value="1"/>
</dbReference>
<keyword evidence="4" id="KW-0808">Transferase</keyword>
<evidence type="ECO:0000256" key="5">
    <source>
        <dbReference type="ARBA" id="ARBA00022786"/>
    </source>
</evidence>
<dbReference type="Gene3D" id="1.25.10.10">
    <property type="entry name" value="Leucine-rich Repeat Variant"/>
    <property type="match status" value="1"/>
</dbReference>
<dbReference type="InterPro" id="IPR045185">
    <property type="entry name" value="PUB22/23/24-like"/>
</dbReference>
<dbReference type="FunFam" id="3.30.40.10:FF:000442">
    <property type="entry name" value="RING-type E3 ubiquitin transferase"/>
    <property type="match status" value="1"/>
</dbReference>
<keyword evidence="5" id="KW-0833">Ubl conjugation pathway</keyword>
<dbReference type="SMART" id="SM00504">
    <property type="entry name" value="Ubox"/>
    <property type="match status" value="1"/>
</dbReference>
<dbReference type="InParanoid" id="A0A7I4DI60"/>
<dbReference type="SUPFAM" id="SSF57850">
    <property type="entry name" value="RING/U-box"/>
    <property type="match status" value="1"/>
</dbReference>
<reference evidence="7" key="3">
    <citation type="submission" date="2020-12" db="UniProtKB">
        <authorList>
            <consortium name="EnsemblPlants"/>
        </authorList>
    </citation>
    <scope>IDENTIFICATION</scope>
</reference>
<evidence type="ECO:0000259" key="6">
    <source>
        <dbReference type="PROSITE" id="PS51698"/>
    </source>
</evidence>
<dbReference type="Proteomes" id="UP000006727">
    <property type="component" value="Chromosome 3"/>
</dbReference>
<keyword evidence="8" id="KW-1185">Reference proteome</keyword>
<dbReference type="Pfam" id="PF04564">
    <property type="entry name" value="U-box"/>
    <property type="match status" value="1"/>
</dbReference>
<dbReference type="Gramene" id="Pp3c3_24250V3.2">
    <property type="protein sequence ID" value="Pp3c3_24250V3.2"/>
    <property type="gene ID" value="Pp3c3_24250"/>
</dbReference>